<keyword evidence="3" id="KW-1185">Reference proteome</keyword>
<evidence type="ECO:0000256" key="1">
    <source>
        <dbReference type="SAM" id="Phobius"/>
    </source>
</evidence>
<evidence type="ECO:0000313" key="2">
    <source>
        <dbReference type="EMBL" id="MFH4978253.1"/>
    </source>
</evidence>
<accession>A0ABD6EMR2</accession>
<organism evidence="2 3">
    <name type="scientific">Gnathostoma spinigerum</name>
    <dbReference type="NCBI Taxonomy" id="75299"/>
    <lineage>
        <taxon>Eukaryota</taxon>
        <taxon>Metazoa</taxon>
        <taxon>Ecdysozoa</taxon>
        <taxon>Nematoda</taxon>
        <taxon>Chromadorea</taxon>
        <taxon>Rhabditida</taxon>
        <taxon>Spirurina</taxon>
        <taxon>Gnathostomatomorpha</taxon>
        <taxon>Gnathostomatoidea</taxon>
        <taxon>Gnathostomatidae</taxon>
        <taxon>Gnathostoma</taxon>
    </lineage>
</organism>
<comment type="caution">
    <text evidence="2">The sequence shown here is derived from an EMBL/GenBank/DDBJ whole genome shotgun (WGS) entry which is preliminary data.</text>
</comment>
<dbReference type="EMBL" id="JBGFUD010003023">
    <property type="protein sequence ID" value="MFH4978253.1"/>
    <property type="molecule type" value="Genomic_DNA"/>
</dbReference>
<keyword evidence="1" id="KW-0472">Membrane</keyword>
<keyword evidence="1" id="KW-0812">Transmembrane</keyword>
<dbReference type="Proteomes" id="UP001608902">
    <property type="component" value="Unassembled WGS sequence"/>
</dbReference>
<keyword evidence="1" id="KW-1133">Transmembrane helix</keyword>
<sequence length="114" mass="12778">MFVLRAYQKTLARHPFTTQVISAGTLGALGDIISQLIVEDRWRKHEYDPIRTARFAGVTSFLVYIRVVHQPEKKCCSGSGWGSCRLVLLIFSFISSGACVIQMASNSRKNKKLT</sequence>
<proteinExistence type="predicted"/>
<evidence type="ECO:0000313" key="3">
    <source>
        <dbReference type="Proteomes" id="UP001608902"/>
    </source>
</evidence>
<reference evidence="2 3" key="1">
    <citation type="submission" date="2024-08" db="EMBL/GenBank/DDBJ databases">
        <title>Gnathostoma spinigerum genome.</title>
        <authorList>
            <person name="Gonzalez-Bertolin B."/>
            <person name="Monzon S."/>
            <person name="Zaballos A."/>
            <person name="Jimenez P."/>
            <person name="Dekumyoy P."/>
            <person name="Varona S."/>
            <person name="Cuesta I."/>
            <person name="Sumanam S."/>
            <person name="Adisakwattana P."/>
            <person name="Gasser R.B."/>
            <person name="Hernandez-Gonzalez A."/>
            <person name="Young N.D."/>
            <person name="Perteguer M.J."/>
        </authorList>
    </citation>
    <scope>NUCLEOTIDE SEQUENCE [LARGE SCALE GENOMIC DNA]</scope>
    <source>
        <strain evidence="2">AL3</strain>
        <tissue evidence="2">Liver</tissue>
    </source>
</reference>
<name>A0ABD6EMR2_9BILA</name>
<gene>
    <name evidence="2" type="ORF">AB6A40_004962</name>
</gene>
<dbReference type="AlphaFoldDB" id="A0ABD6EMR2"/>
<protein>
    <submittedName>
        <fullName evidence="2">Uncharacterized protein</fullName>
    </submittedName>
</protein>
<feature type="transmembrane region" description="Helical" evidence="1">
    <location>
        <begin position="87"/>
        <end position="105"/>
    </location>
</feature>